<evidence type="ECO:0000313" key="2">
    <source>
        <dbReference type="Proteomes" id="UP000429980"/>
    </source>
</evidence>
<reference evidence="1 2" key="1">
    <citation type="submission" date="2019-06" db="EMBL/GenBank/DDBJ databases">
        <title>Genome sequence analysis of &gt;100 Bacillus licheniformis strains suggests intrinsic resistance to this species.</title>
        <authorList>
            <person name="Wels M."/>
            <person name="Siezen R.J."/>
            <person name="Johansen E."/>
            <person name="Stuer-Lauridsen B."/>
            <person name="Bjerre K."/>
            <person name="Nielsen B.K.K."/>
        </authorList>
    </citation>
    <scope>NUCLEOTIDE SEQUENCE [LARGE SCALE GENOMIC DNA]</scope>
    <source>
        <strain evidence="1 2">BAC-15381</strain>
    </source>
</reference>
<dbReference type="EMBL" id="NILF01000062">
    <property type="protein sequence ID" value="TWL34743.1"/>
    <property type="molecule type" value="Genomic_DNA"/>
</dbReference>
<comment type="caution">
    <text evidence="1">The sequence shown here is derived from an EMBL/GenBank/DDBJ whole genome shotgun (WGS) entry which is preliminary data.</text>
</comment>
<proteinExistence type="predicted"/>
<evidence type="ECO:0000313" key="1">
    <source>
        <dbReference type="EMBL" id="TWL34743.1"/>
    </source>
</evidence>
<sequence length="46" mass="5657">MQSLSPILLFLQFFFLLYRFLSPLTMNMQFRRENRFFPDCFKAFPG</sequence>
<dbReference type="Proteomes" id="UP000429980">
    <property type="component" value="Unassembled WGS sequence"/>
</dbReference>
<keyword evidence="2" id="KW-1185">Reference proteome</keyword>
<protein>
    <submittedName>
        <fullName evidence="1">Uncharacterized protein</fullName>
    </submittedName>
</protein>
<gene>
    <name evidence="1" type="ORF">CHCC15381_3186</name>
</gene>
<organism evidence="1 2">
    <name type="scientific">Bacillus paralicheniformis</name>
    <dbReference type="NCBI Taxonomy" id="1648923"/>
    <lineage>
        <taxon>Bacteria</taxon>
        <taxon>Bacillati</taxon>
        <taxon>Bacillota</taxon>
        <taxon>Bacilli</taxon>
        <taxon>Bacillales</taxon>
        <taxon>Bacillaceae</taxon>
        <taxon>Bacillus</taxon>
    </lineage>
</organism>
<name>A0ABY3FR40_9BACI</name>
<accession>A0ABY3FR40</accession>